<feature type="region of interest" description="Disordered" evidence="1">
    <location>
        <begin position="25"/>
        <end position="147"/>
    </location>
</feature>
<dbReference type="AlphaFoldDB" id="A0A2L2TCH9"/>
<accession>A0A2L2TCH9</accession>
<evidence type="ECO:0000313" key="2">
    <source>
        <dbReference type="EMBL" id="CEI60686.1"/>
    </source>
</evidence>
<feature type="compositionally biased region" description="Basic and acidic residues" evidence="1">
    <location>
        <begin position="490"/>
        <end position="505"/>
    </location>
</feature>
<feature type="region of interest" description="Disordered" evidence="1">
    <location>
        <begin position="180"/>
        <end position="261"/>
    </location>
</feature>
<organism evidence="2 3">
    <name type="scientific">Fusarium venenatum</name>
    <dbReference type="NCBI Taxonomy" id="56646"/>
    <lineage>
        <taxon>Eukaryota</taxon>
        <taxon>Fungi</taxon>
        <taxon>Dikarya</taxon>
        <taxon>Ascomycota</taxon>
        <taxon>Pezizomycotina</taxon>
        <taxon>Sordariomycetes</taxon>
        <taxon>Hypocreomycetidae</taxon>
        <taxon>Hypocreales</taxon>
        <taxon>Nectriaceae</taxon>
        <taxon>Fusarium</taxon>
    </lineage>
</organism>
<feature type="region of interest" description="Disordered" evidence="1">
    <location>
        <begin position="421"/>
        <end position="505"/>
    </location>
</feature>
<sequence length="505" mass="55302">MSPDTASSLFPERPIRPLPRRRLREKLSSEVADTIKYPPPTHETTPLFYYPPYTLKDEGSPPRIGSTSPTQQGRRTETGRNYTPRQNGLGMRDGDDEETTLRSTMVTRSPPKILTRGARRHSKPDQPRTNAQPPPSATSSADGYDLFENTSNKKKRKIPSAGDAILNNTQALNNEMGSIAISTSTGHSPDNELHNDRSYPHSSTSGFITNSQGISGSGRGRLGRSRNGRSPLRALSDGNSSWIGRTPKPAQPQWAPGEQEGSGIISNAIANAEKLRPQGQDNVSLLQQHSAVTKSTPASTQFTFTCESQVPGTIRWPGHANKHSMSTQGGPGSLPAGSVAHHDGSSVAASRGSGSSRRDSKRRLDRSLDRAARRRRQVATETRRTNPNSATHDWICEFCEYESIFGEPPKALIRMYEIKDRKRRQEEADRKRLLEKAKAKSRKGKKSGKASSRGEHSVTQPPGQEPAGHMDTNHHHSTQSEEGEDYPDSPGERTGPDIKADGPPP</sequence>
<feature type="compositionally biased region" description="Basic and acidic residues" evidence="1">
    <location>
        <begin position="421"/>
        <end position="438"/>
    </location>
</feature>
<dbReference type="EMBL" id="LN649230">
    <property type="protein sequence ID" value="CEI60686.1"/>
    <property type="molecule type" value="Genomic_DNA"/>
</dbReference>
<dbReference type="Proteomes" id="UP000245910">
    <property type="component" value="Chromosome II"/>
</dbReference>
<dbReference type="STRING" id="56646.A0A2L2TCH9"/>
<name>A0A2L2TCH9_9HYPO</name>
<keyword evidence="3" id="KW-1185">Reference proteome</keyword>
<feature type="region of interest" description="Disordered" evidence="1">
    <location>
        <begin position="313"/>
        <end position="389"/>
    </location>
</feature>
<dbReference type="RefSeq" id="XP_025584406.1">
    <property type="nucleotide sequence ID" value="XM_025733507.1"/>
</dbReference>
<evidence type="ECO:0000313" key="3">
    <source>
        <dbReference type="Proteomes" id="UP000245910"/>
    </source>
</evidence>
<feature type="compositionally biased region" description="Polar residues" evidence="1">
    <location>
        <begin position="65"/>
        <end position="86"/>
    </location>
</feature>
<feature type="compositionally biased region" description="Polar residues" evidence="1">
    <location>
        <begin position="200"/>
        <end position="210"/>
    </location>
</feature>
<reference evidence="3" key="1">
    <citation type="submission" date="2014-10" db="EMBL/GenBank/DDBJ databases">
        <authorList>
            <person name="King R."/>
        </authorList>
    </citation>
    <scope>NUCLEOTIDE SEQUENCE [LARGE SCALE GENOMIC DNA]</scope>
    <source>
        <strain evidence="3">A3/5</strain>
    </source>
</reference>
<dbReference type="GeneID" id="37256761"/>
<dbReference type="KEGG" id="fvn:FVRRES_05122"/>
<feature type="compositionally biased region" description="Low complexity" evidence="1">
    <location>
        <begin position="345"/>
        <end position="355"/>
    </location>
</feature>
<dbReference type="OrthoDB" id="4174342at2759"/>
<evidence type="ECO:0000256" key="1">
    <source>
        <dbReference type="SAM" id="MobiDB-lite"/>
    </source>
</evidence>
<proteinExistence type="predicted"/>
<protein>
    <submittedName>
        <fullName evidence="2">Uncharacterized protein</fullName>
    </submittedName>
</protein>
<feature type="compositionally biased region" description="Basic residues" evidence="1">
    <location>
        <begin position="439"/>
        <end position="448"/>
    </location>
</feature>
<feature type="compositionally biased region" description="Basic and acidic residues" evidence="1">
    <location>
        <begin position="189"/>
        <end position="199"/>
    </location>
</feature>
<feature type="compositionally biased region" description="Polar residues" evidence="1">
    <location>
        <begin position="127"/>
        <end position="141"/>
    </location>
</feature>